<dbReference type="SUPFAM" id="SSF52768">
    <property type="entry name" value="Arginase/deacetylase"/>
    <property type="match status" value="1"/>
</dbReference>
<feature type="non-terminal residue" evidence="4">
    <location>
        <position position="1"/>
    </location>
</feature>
<evidence type="ECO:0000313" key="5">
    <source>
        <dbReference type="Proteomes" id="UP001218218"/>
    </source>
</evidence>
<organism evidence="4 5">
    <name type="scientific">Mycena albidolilacea</name>
    <dbReference type="NCBI Taxonomy" id="1033008"/>
    <lineage>
        <taxon>Eukaryota</taxon>
        <taxon>Fungi</taxon>
        <taxon>Dikarya</taxon>
        <taxon>Basidiomycota</taxon>
        <taxon>Agaricomycotina</taxon>
        <taxon>Agaricomycetes</taxon>
        <taxon>Agaricomycetidae</taxon>
        <taxon>Agaricales</taxon>
        <taxon>Marasmiineae</taxon>
        <taxon>Mycenaceae</taxon>
        <taxon>Mycena</taxon>
    </lineage>
</organism>
<keyword evidence="1" id="KW-0479">Metal-binding</keyword>
<accession>A0AAD6ZNM3</accession>
<dbReference type="Proteomes" id="UP001218218">
    <property type="component" value="Unassembled WGS sequence"/>
</dbReference>
<dbReference type="GO" id="GO:0008783">
    <property type="term" value="F:agmatinase activity"/>
    <property type="evidence" value="ECO:0007669"/>
    <property type="project" value="TreeGrafter"/>
</dbReference>
<gene>
    <name evidence="4" type="ORF">DFH08DRAFT_621373</name>
</gene>
<sequence length="202" mass="22905">GSKIIDCGDVPVDPFDNVLVVDQMEVAYSTLLSFWVGSHYCPCLNFCFQIVVRLHAWLLPILRAIHKKYGAISVIHFDGHLARLRWRCHRTVKVTRGIIFYLAQEEGLISNTSIHAGIRYKLGGAEDLENDEAVSFQLITTDDIDDLGISEITRLVRDRYSWCICLTSNFLEGFLNLYQEAGGWTTRELKHIICGLAGLKFV</sequence>
<feature type="non-terminal residue" evidence="4">
    <location>
        <position position="202"/>
    </location>
</feature>
<protein>
    <submittedName>
        <fullName evidence="4">Uncharacterized protein</fullName>
    </submittedName>
</protein>
<dbReference type="PANTHER" id="PTHR11358:SF26">
    <property type="entry name" value="GUANIDINO ACID HYDROLASE, MITOCHONDRIAL"/>
    <property type="match status" value="1"/>
</dbReference>
<reference evidence="4" key="1">
    <citation type="submission" date="2023-03" db="EMBL/GenBank/DDBJ databases">
        <title>Massive genome expansion in bonnet fungi (Mycena s.s.) driven by repeated elements and novel gene families across ecological guilds.</title>
        <authorList>
            <consortium name="Lawrence Berkeley National Laboratory"/>
            <person name="Harder C.B."/>
            <person name="Miyauchi S."/>
            <person name="Viragh M."/>
            <person name="Kuo A."/>
            <person name="Thoen E."/>
            <person name="Andreopoulos B."/>
            <person name="Lu D."/>
            <person name="Skrede I."/>
            <person name="Drula E."/>
            <person name="Henrissat B."/>
            <person name="Morin E."/>
            <person name="Kohler A."/>
            <person name="Barry K."/>
            <person name="LaButti K."/>
            <person name="Morin E."/>
            <person name="Salamov A."/>
            <person name="Lipzen A."/>
            <person name="Mereny Z."/>
            <person name="Hegedus B."/>
            <person name="Baldrian P."/>
            <person name="Stursova M."/>
            <person name="Weitz H."/>
            <person name="Taylor A."/>
            <person name="Grigoriev I.V."/>
            <person name="Nagy L.G."/>
            <person name="Martin F."/>
            <person name="Kauserud H."/>
        </authorList>
    </citation>
    <scope>NUCLEOTIDE SEQUENCE</scope>
    <source>
        <strain evidence="4">CBHHK002</strain>
    </source>
</reference>
<keyword evidence="5" id="KW-1185">Reference proteome</keyword>
<dbReference type="PANTHER" id="PTHR11358">
    <property type="entry name" value="ARGINASE/AGMATINASE"/>
    <property type="match status" value="1"/>
</dbReference>
<dbReference type="PROSITE" id="PS51409">
    <property type="entry name" value="ARGINASE_2"/>
    <property type="match status" value="1"/>
</dbReference>
<evidence type="ECO:0000256" key="1">
    <source>
        <dbReference type="ARBA" id="ARBA00022723"/>
    </source>
</evidence>
<comment type="similarity">
    <text evidence="3">Belongs to the arginase family.</text>
</comment>
<dbReference type="Pfam" id="PF00491">
    <property type="entry name" value="Arginase"/>
    <property type="match status" value="1"/>
</dbReference>
<proteinExistence type="inferred from homology"/>
<evidence type="ECO:0000256" key="2">
    <source>
        <dbReference type="ARBA" id="ARBA00022801"/>
    </source>
</evidence>
<name>A0AAD6ZNM3_9AGAR</name>
<dbReference type="EMBL" id="JARIHO010000037">
    <property type="protein sequence ID" value="KAJ7330547.1"/>
    <property type="molecule type" value="Genomic_DNA"/>
</dbReference>
<keyword evidence="2" id="KW-0378">Hydrolase</keyword>
<dbReference type="AlphaFoldDB" id="A0AAD6ZNM3"/>
<comment type="caution">
    <text evidence="4">The sequence shown here is derived from an EMBL/GenBank/DDBJ whole genome shotgun (WGS) entry which is preliminary data.</text>
</comment>
<dbReference type="Gene3D" id="3.40.800.10">
    <property type="entry name" value="Ureohydrolase domain"/>
    <property type="match status" value="1"/>
</dbReference>
<dbReference type="InterPro" id="IPR023696">
    <property type="entry name" value="Ureohydrolase_dom_sf"/>
</dbReference>
<dbReference type="GO" id="GO:0033389">
    <property type="term" value="P:putrescine biosynthetic process from arginine, via agmatine"/>
    <property type="evidence" value="ECO:0007669"/>
    <property type="project" value="TreeGrafter"/>
</dbReference>
<evidence type="ECO:0000256" key="3">
    <source>
        <dbReference type="PROSITE-ProRule" id="PRU00742"/>
    </source>
</evidence>
<dbReference type="InterPro" id="IPR006035">
    <property type="entry name" value="Ureohydrolase"/>
</dbReference>
<dbReference type="GO" id="GO:0046872">
    <property type="term" value="F:metal ion binding"/>
    <property type="evidence" value="ECO:0007669"/>
    <property type="project" value="UniProtKB-KW"/>
</dbReference>
<evidence type="ECO:0000313" key="4">
    <source>
        <dbReference type="EMBL" id="KAJ7330547.1"/>
    </source>
</evidence>